<evidence type="ECO:0000313" key="2">
    <source>
        <dbReference type="Proteomes" id="UP000536835"/>
    </source>
</evidence>
<dbReference type="InterPro" id="IPR021508">
    <property type="entry name" value="Gp17-like"/>
</dbReference>
<protein>
    <submittedName>
        <fullName evidence="1">DUF3168 domain-containing protein</fullName>
    </submittedName>
</protein>
<accession>A0A7Y3RMY7</accession>
<organism evidence="1 2">
    <name type="scientific">Parvularcula mediterranea</name>
    <dbReference type="NCBI Taxonomy" id="2732508"/>
    <lineage>
        <taxon>Bacteria</taxon>
        <taxon>Pseudomonadati</taxon>
        <taxon>Pseudomonadota</taxon>
        <taxon>Alphaproteobacteria</taxon>
        <taxon>Parvularculales</taxon>
        <taxon>Parvularculaceae</taxon>
        <taxon>Parvularcula</taxon>
    </lineage>
</organism>
<dbReference type="EMBL" id="JABFCX010000003">
    <property type="protein sequence ID" value="NNU16984.1"/>
    <property type="molecule type" value="Genomic_DNA"/>
</dbReference>
<dbReference type="Pfam" id="PF11367">
    <property type="entry name" value="Tail_completion_gp17"/>
    <property type="match status" value="1"/>
</dbReference>
<name>A0A7Y3RMY7_9PROT</name>
<sequence>MTMDAAWALQTALYDALTGDAELQALLGSPARVYDTVPKNAAFPLVQLGSVRMRPYEGIEGGYEHIIRLTVFSRWGGRKEPKAVTERLRAILQDARLTLEGHEMVQARMVFEDHLKIREPDIMQGSLRFRFVTITETAVAA</sequence>
<proteinExistence type="predicted"/>
<dbReference type="Gene3D" id="3.30.2000.30">
    <property type="match status" value="1"/>
</dbReference>
<reference evidence="1 2" key="1">
    <citation type="submission" date="2020-05" db="EMBL/GenBank/DDBJ databases">
        <title>Parvularcula mediterraneae sp. nov., isolated from polypropylene straw from shallow seawater of the seashore of Laganas in Zakynthos island, Greece.</title>
        <authorList>
            <person name="Szabo I."/>
            <person name="Al-Omari J."/>
            <person name="Rado J."/>
            <person name="Szerdahelyi G.S."/>
        </authorList>
    </citation>
    <scope>NUCLEOTIDE SEQUENCE [LARGE SCALE GENOMIC DNA]</scope>
    <source>
        <strain evidence="1 2">ZS-1/3</strain>
    </source>
</reference>
<comment type="caution">
    <text evidence="1">The sequence shown here is derived from an EMBL/GenBank/DDBJ whole genome shotgun (WGS) entry which is preliminary data.</text>
</comment>
<gene>
    <name evidence="1" type="ORF">HK107_11700</name>
</gene>
<dbReference type="Proteomes" id="UP000536835">
    <property type="component" value="Unassembled WGS sequence"/>
</dbReference>
<dbReference type="RefSeq" id="WP_173199971.1">
    <property type="nucleotide sequence ID" value="NZ_JABFCX010000003.1"/>
</dbReference>
<evidence type="ECO:0000313" key="1">
    <source>
        <dbReference type="EMBL" id="NNU16984.1"/>
    </source>
</evidence>
<keyword evidence="2" id="KW-1185">Reference proteome</keyword>
<dbReference type="InterPro" id="IPR053745">
    <property type="entry name" value="Viral_Tail_Comp_sf"/>
</dbReference>
<dbReference type="AlphaFoldDB" id="A0A7Y3RMY7"/>